<organism evidence="1 2">
    <name type="scientific">Treponema phagedenis</name>
    <dbReference type="NCBI Taxonomy" id="162"/>
    <lineage>
        <taxon>Bacteria</taxon>
        <taxon>Pseudomonadati</taxon>
        <taxon>Spirochaetota</taxon>
        <taxon>Spirochaetia</taxon>
        <taxon>Spirochaetales</taxon>
        <taxon>Treponemataceae</taxon>
        <taxon>Treponema</taxon>
    </lineage>
</organism>
<accession>A0A0B7GZC2</accession>
<dbReference type="Proteomes" id="UP000042527">
    <property type="component" value="Unassembled WGS sequence"/>
</dbReference>
<keyword evidence="2" id="KW-1185">Reference proteome</keyword>
<dbReference type="AlphaFoldDB" id="A0A0B7GZC2"/>
<evidence type="ECO:0000313" key="2">
    <source>
        <dbReference type="Proteomes" id="UP000042527"/>
    </source>
</evidence>
<proteinExistence type="predicted"/>
<protein>
    <submittedName>
        <fullName evidence="1">Uncharacterized protein</fullName>
    </submittedName>
</protein>
<evidence type="ECO:0000313" key="1">
    <source>
        <dbReference type="EMBL" id="CEM61991.1"/>
    </source>
</evidence>
<sequence>MHSFFIIFAMFICVPMGHNTADGVMCRDAVFKCNILPKKLFIFCANISISVHSSAFAIVATRAIKIISTYYPLYMKRVFSALVVGEIKSGLTHGERESYILGRCLIYKLFSLESLLYLLLQRFFNKSIRF</sequence>
<reference evidence="2" key="1">
    <citation type="submission" date="2015-01" db="EMBL/GenBank/DDBJ databases">
        <authorList>
            <person name="Manzoor Shahid"/>
            <person name="Zubair Saima"/>
        </authorList>
    </citation>
    <scope>NUCLEOTIDE SEQUENCE [LARGE SCALE GENOMIC DNA]</scope>
    <source>
        <strain evidence="2">V1</strain>
    </source>
</reference>
<dbReference type="EMBL" id="CDNC01000018">
    <property type="protein sequence ID" value="CEM61991.1"/>
    <property type="molecule type" value="Genomic_DNA"/>
</dbReference>
<name>A0A0B7GZC2_TREPH</name>
<gene>
    <name evidence="1" type="ORF">TPHV1_250010</name>
</gene>